<sequence length="50" mass="5862">MFGRHFDEKDEILSHITRQSIDVLKTSFKADVSNEEWLLIRGLKSRFGIP</sequence>
<gene>
    <name evidence="1" type="ORF">JR316_0005107</name>
</gene>
<evidence type="ECO:0000313" key="1">
    <source>
        <dbReference type="EMBL" id="KAH9483007.1"/>
    </source>
</evidence>
<evidence type="ECO:0000313" key="2">
    <source>
        <dbReference type="Proteomes" id="UP000664032"/>
    </source>
</evidence>
<name>A0ACB8H5M4_PSICU</name>
<dbReference type="EMBL" id="JAFIQS020000004">
    <property type="protein sequence ID" value="KAH9483007.1"/>
    <property type="molecule type" value="Genomic_DNA"/>
</dbReference>
<keyword evidence="2" id="KW-1185">Reference proteome</keyword>
<accession>A0ACB8H5M4</accession>
<keyword evidence="1" id="KW-0648">Protein biosynthesis</keyword>
<reference evidence="1" key="1">
    <citation type="submission" date="2021-10" db="EMBL/GenBank/DDBJ databases">
        <title>Psilocybe cubensis genome.</title>
        <authorList>
            <person name="Mckernan K.J."/>
            <person name="Crawford S."/>
            <person name="Trippe A."/>
            <person name="Kane L.T."/>
            <person name="Mclaughlin S."/>
        </authorList>
    </citation>
    <scope>NUCLEOTIDE SEQUENCE</scope>
    <source>
        <strain evidence="1">MGC-MH-2018</strain>
    </source>
</reference>
<proteinExistence type="predicted"/>
<comment type="caution">
    <text evidence="1">The sequence shown here is derived from an EMBL/GenBank/DDBJ whole genome shotgun (WGS) entry which is preliminary data.</text>
</comment>
<keyword evidence="1" id="KW-0396">Initiation factor</keyword>
<organism evidence="1 2">
    <name type="scientific">Psilocybe cubensis</name>
    <name type="common">Psychedelic mushroom</name>
    <name type="synonym">Stropharia cubensis</name>
    <dbReference type="NCBI Taxonomy" id="181762"/>
    <lineage>
        <taxon>Eukaryota</taxon>
        <taxon>Fungi</taxon>
        <taxon>Dikarya</taxon>
        <taxon>Basidiomycota</taxon>
        <taxon>Agaricomycotina</taxon>
        <taxon>Agaricomycetes</taxon>
        <taxon>Agaricomycetidae</taxon>
        <taxon>Agaricales</taxon>
        <taxon>Agaricineae</taxon>
        <taxon>Strophariaceae</taxon>
        <taxon>Psilocybe</taxon>
    </lineage>
</organism>
<dbReference type="Proteomes" id="UP000664032">
    <property type="component" value="Unassembled WGS sequence"/>
</dbReference>
<protein>
    <submittedName>
        <fullName evidence="1">Eukaryotic translation initiation factor 5B</fullName>
    </submittedName>
</protein>